<evidence type="ECO:0000256" key="1">
    <source>
        <dbReference type="SAM" id="SignalP"/>
    </source>
</evidence>
<keyword evidence="3" id="KW-1185">Reference proteome</keyword>
<feature type="signal peptide" evidence="1">
    <location>
        <begin position="1"/>
        <end position="20"/>
    </location>
</feature>
<evidence type="ECO:0000313" key="2">
    <source>
        <dbReference type="EMBL" id="MDN5201677.1"/>
    </source>
</evidence>
<dbReference type="Proteomes" id="UP001172082">
    <property type="component" value="Unassembled WGS sequence"/>
</dbReference>
<accession>A0ABT8KNR1</accession>
<keyword evidence="1" id="KW-0732">Signal</keyword>
<sequence length="121" mass="14133">MKKWILIYIPLMLASCTAHHMAKTPLPKLIPLDDFTKGSISHEVSMHYTKHQYDLYEFEVFIRNKSKDSISVDPSSFSYNSLSEKTEIDTKSIYSINPQEKIRQLEMQRDSLKDEWMISSG</sequence>
<dbReference type="EMBL" id="JAUJEA010000003">
    <property type="protein sequence ID" value="MDN5201677.1"/>
    <property type="molecule type" value="Genomic_DNA"/>
</dbReference>
<name>A0ABT8KNR1_9BACT</name>
<evidence type="ECO:0008006" key="4">
    <source>
        <dbReference type="Google" id="ProtNLM"/>
    </source>
</evidence>
<comment type="caution">
    <text evidence="2">The sequence shown here is derived from an EMBL/GenBank/DDBJ whole genome shotgun (WGS) entry which is preliminary data.</text>
</comment>
<feature type="chain" id="PRO_5046942212" description="Lipoprotein" evidence="1">
    <location>
        <begin position="21"/>
        <end position="121"/>
    </location>
</feature>
<organism evidence="2 3">
    <name type="scientific">Splendidivirga corallicola</name>
    <dbReference type="NCBI Taxonomy" id="3051826"/>
    <lineage>
        <taxon>Bacteria</taxon>
        <taxon>Pseudomonadati</taxon>
        <taxon>Bacteroidota</taxon>
        <taxon>Cytophagia</taxon>
        <taxon>Cytophagales</taxon>
        <taxon>Splendidivirgaceae</taxon>
        <taxon>Splendidivirga</taxon>
    </lineage>
</organism>
<proteinExistence type="predicted"/>
<dbReference type="PROSITE" id="PS51257">
    <property type="entry name" value="PROKAR_LIPOPROTEIN"/>
    <property type="match status" value="1"/>
</dbReference>
<reference evidence="2" key="1">
    <citation type="submission" date="2023-06" db="EMBL/GenBank/DDBJ databases">
        <title>Genomic of Parafulvivirga corallium.</title>
        <authorList>
            <person name="Wang G."/>
        </authorList>
    </citation>
    <scope>NUCLEOTIDE SEQUENCE</scope>
    <source>
        <strain evidence="2">BMA10</strain>
    </source>
</reference>
<dbReference type="RefSeq" id="WP_346751705.1">
    <property type="nucleotide sequence ID" value="NZ_JAUJEA010000003.1"/>
</dbReference>
<protein>
    <recommendedName>
        <fullName evidence="4">Lipoprotein</fullName>
    </recommendedName>
</protein>
<evidence type="ECO:0000313" key="3">
    <source>
        <dbReference type="Proteomes" id="UP001172082"/>
    </source>
</evidence>
<gene>
    <name evidence="2" type="ORF">QQ008_09900</name>
</gene>